<proteinExistence type="predicted"/>
<dbReference type="AlphaFoldDB" id="A0A813CKL8"/>
<evidence type="ECO:0008006" key="3">
    <source>
        <dbReference type="Google" id="ProtNLM"/>
    </source>
</evidence>
<dbReference type="InterPro" id="IPR016024">
    <property type="entry name" value="ARM-type_fold"/>
</dbReference>
<comment type="caution">
    <text evidence="1">The sequence shown here is derived from an EMBL/GenBank/DDBJ whole genome shotgun (WGS) entry which is preliminary data.</text>
</comment>
<gene>
    <name evidence="1" type="ORF">SNEC2469_LOCUS35136</name>
</gene>
<dbReference type="SMART" id="SM00567">
    <property type="entry name" value="EZ_HEAT"/>
    <property type="match status" value="4"/>
</dbReference>
<dbReference type="InterPro" id="IPR011989">
    <property type="entry name" value="ARM-like"/>
</dbReference>
<sequence length="345" mass="36018">MAETLPSVHHMHAAHLSADSRQRIGLARKLKDAGPLADDHSKILATQIGGDRRSAAMLFWMGEAGAQALASQLGEDRDNLTHRMAMTSLLASGPTGVQALHAALGGSDPVGRQNAAEALAMAGDSGSGALVDRLKDPCDDVRLSAAWGLSRMPKLSRAAALSLARCLEDPAVRSFAVEALSLRGDLGASVLATQLASQQQEAQQVATSGLQKLGEAGARAAVEMLSHESPAGRRRAAELLASMGPAASRALAPSLRDKDADLRRRAAEVLGRLGSAAAGEVKALSRLLEDPNPYARISAARSLRAEGLKEAASAAGVPEERITAALNSRQVPRRARRPRFALSQA</sequence>
<name>A0A813CKL8_9DINO</name>
<accession>A0A813CKL8</accession>
<evidence type="ECO:0000313" key="2">
    <source>
        <dbReference type="Proteomes" id="UP000601435"/>
    </source>
</evidence>
<dbReference type="SUPFAM" id="SSF48371">
    <property type="entry name" value="ARM repeat"/>
    <property type="match status" value="1"/>
</dbReference>
<dbReference type="PANTHER" id="PTHR12697:SF5">
    <property type="entry name" value="DEOXYHYPUSINE HYDROXYLASE"/>
    <property type="match status" value="1"/>
</dbReference>
<dbReference type="Proteomes" id="UP000601435">
    <property type="component" value="Unassembled WGS sequence"/>
</dbReference>
<dbReference type="Pfam" id="PF13646">
    <property type="entry name" value="HEAT_2"/>
    <property type="match status" value="1"/>
</dbReference>
<keyword evidence="2" id="KW-1185">Reference proteome</keyword>
<dbReference type="InterPro" id="IPR004155">
    <property type="entry name" value="PBS_lyase_HEAT"/>
</dbReference>
<dbReference type="Gene3D" id="1.25.10.10">
    <property type="entry name" value="Leucine-rich Repeat Variant"/>
    <property type="match status" value="2"/>
</dbReference>
<reference evidence="1" key="1">
    <citation type="submission" date="2021-02" db="EMBL/GenBank/DDBJ databases">
        <authorList>
            <person name="Dougan E. K."/>
            <person name="Rhodes N."/>
            <person name="Thang M."/>
            <person name="Chan C."/>
        </authorList>
    </citation>
    <scope>NUCLEOTIDE SEQUENCE</scope>
</reference>
<dbReference type="GO" id="GO:0016491">
    <property type="term" value="F:oxidoreductase activity"/>
    <property type="evidence" value="ECO:0007669"/>
    <property type="project" value="TreeGrafter"/>
</dbReference>
<dbReference type="PANTHER" id="PTHR12697">
    <property type="entry name" value="PBS LYASE HEAT-LIKE PROTEIN"/>
    <property type="match status" value="1"/>
</dbReference>
<organism evidence="1 2">
    <name type="scientific">Symbiodinium necroappetens</name>
    <dbReference type="NCBI Taxonomy" id="1628268"/>
    <lineage>
        <taxon>Eukaryota</taxon>
        <taxon>Sar</taxon>
        <taxon>Alveolata</taxon>
        <taxon>Dinophyceae</taxon>
        <taxon>Suessiales</taxon>
        <taxon>Symbiodiniaceae</taxon>
        <taxon>Symbiodinium</taxon>
    </lineage>
</organism>
<evidence type="ECO:0000313" key="1">
    <source>
        <dbReference type="EMBL" id="CAE7943642.1"/>
    </source>
</evidence>
<protein>
    <recommendedName>
        <fullName evidence="3">HEAT repeat domain-containing protein</fullName>
    </recommendedName>
</protein>
<dbReference type="OrthoDB" id="436073at2759"/>
<dbReference type="EMBL" id="CAJNJA010100208">
    <property type="protein sequence ID" value="CAE7943642.1"/>
    <property type="molecule type" value="Genomic_DNA"/>
</dbReference>